<keyword evidence="23" id="KW-0119">Carbohydrate metabolism</keyword>
<dbReference type="SUPFAM" id="SSF57625">
    <property type="entry name" value="Invertebrate chitin-binding proteins"/>
    <property type="match status" value="1"/>
</dbReference>
<dbReference type="GO" id="GO:0015035">
    <property type="term" value="F:protein-disulfide reductase activity"/>
    <property type="evidence" value="ECO:0007669"/>
    <property type="project" value="InterPro"/>
</dbReference>
<evidence type="ECO:0000256" key="26">
    <source>
        <dbReference type="ARBA" id="ARBA00023326"/>
    </source>
</evidence>
<dbReference type="Gene3D" id="2.60.40.10">
    <property type="entry name" value="Immunoglobulins"/>
    <property type="match status" value="10"/>
</dbReference>
<dbReference type="SMART" id="SM00636">
    <property type="entry name" value="Glyco_18"/>
    <property type="match status" value="2"/>
</dbReference>
<evidence type="ECO:0000259" key="37">
    <source>
        <dbReference type="PROSITE" id="PS51910"/>
    </source>
</evidence>
<protein>
    <recommendedName>
        <fullName evidence="28">Neural cell adhesion molecule L1</fullName>
        <ecNumber evidence="7">3.2.1.14</ecNumber>
    </recommendedName>
</protein>
<evidence type="ECO:0000256" key="32">
    <source>
        <dbReference type="SAM" id="SignalP"/>
    </source>
</evidence>
<feature type="active site" description="Proton acceptor" evidence="29">
    <location>
        <position position="710"/>
    </location>
</feature>
<feature type="domain" description="Ig-like" evidence="33">
    <location>
        <begin position="1052"/>
        <end position="1155"/>
    </location>
</feature>
<evidence type="ECO:0000256" key="20">
    <source>
        <dbReference type="ARBA" id="ARBA00023157"/>
    </source>
</evidence>
<keyword evidence="20" id="KW-1015">Disulfide bond</keyword>
<dbReference type="SMART" id="SM00060">
    <property type="entry name" value="FN3"/>
    <property type="match status" value="4"/>
</dbReference>
<dbReference type="InterPro" id="IPR011583">
    <property type="entry name" value="Chitinase_II/V-like_cat"/>
</dbReference>
<dbReference type="InterPro" id="IPR016035">
    <property type="entry name" value="Acyl_Trfase/lysoPLipase"/>
</dbReference>
<dbReference type="Pfam" id="PF04134">
    <property type="entry name" value="DCC1-like"/>
    <property type="match status" value="1"/>
</dbReference>
<feature type="region of interest" description="Disordered" evidence="30">
    <location>
        <begin position="164"/>
        <end position="205"/>
    </location>
</feature>
<keyword evidence="22" id="KW-0966">Cell projection</keyword>
<dbReference type="InterPro" id="IPR003599">
    <property type="entry name" value="Ig_sub"/>
</dbReference>
<dbReference type="PROSITE" id="PS50940">
    <property type="entry name" value="CHIT_BIND_II"/>
    <property type="match status" value="1"/>
</dbReference>
<feature type="signal peptide" evidence="32">
    <location>
        <begin position="1"/>
        <end position="22"/>
    </location>
</feature>
<dbReference type="InterPro" id="IPR003961">
    <property type="entry name" value="FN3_dom"/>
</dbReference>
<keyword evidence="18 29" id="KW-0443">Lipid metabolism</keyword>
<evidence type="ECO:0000256" key="28">
    <source>
        <dbReference type="ARBA" id="ARBA00074488"/>
    </source>
</evidence>
<feature type="region of interest" description="Disordered" evidence="30">
    <location>
        <begin position="324"/>
        <end position="362"/>
    </location>
</feature>
<feature type="transmembrane region" description="Helical" evidence="31">
    <location>
        <begin position="1914"/>
        <end position="1935"/>
    </location>
</feature>
<dbReference type="InterPro" id="IPR045217">
    <property type="entry name" value="PNPLA8-like"/>
</dbReference>
<dbReference type="InterPro" id="IPR001579">
    <property type="entry name" value="Glyco_hydro_18_chit_AS"/>
</dbReference>
<dbReference type="CDD" id="cd07211">
    <property type="entry name" value="Pat_PNPLA8"/>
    <property type="match status" value="1"/>
</dbReference>
<feature type="active site" description="Nucleophile" evidence="29">
    <location>
        <position position="566"/>
    </location>
</feature>
<keyword evidence="8" id="KW-1003">Cell membrane</keyword>
<evidence type="ECO:0000256" key="25">
    <source>
        <dbReference type="ARBA" id="ARBA00023319"/>
    </source>
</evidence>
<evidence type="ECO:0000313" key="39">
    <source>
        <dbReference type="Proteomes" id="UP000327493"/>
    </source>
</evidence>
<dbReference type="InterPro" id="IPR013098">
    <property type="entry name" value="Ig_I-set"/>
</dbReference>
<keyword evidence="13" id="KW-0677">Repeat</keyword>
<evidence type="ECO:0000259" key="36">
    <source>
        <dbReference type="PROSITE" id="PS51635"/>
    </source>
</evidence>
<evidence type="ECO:0000256" key="14">
    <source>
        <dbReference type="ARBA" id="ARBA00022801"/>
    </source>
</evidence>
<feature type="domain" description="Ig-like" evidence="33">
    <location>
        <begin position="952"/>
        <end position="1044"/>
    </location>
</feature>
<feature type="compositionally biased region" description="Basic and acidic residues" evidence="30">
    <location>
        <begin position="328"/>
        <end position="337"/>
    </location>
</feature>
<feature type="domain" description="Ig-like" evidence="33">
    <location>
        <begin position="1352"/>
        <end position="1418"/>
    </location>
</feature>
<keyword evidence="26" id="KW-0624">Polysaccharide degradation</keyword>
<comment type="caution">
    <text evidence="29">Lacks conserved residue(s) required for the propagation of feature annotation.</text>
</comment>
<dbReference type="Pfam" id="PF01734">
    <property type="entry name" value="Patatin"/>
    <property type="match status" value="1"/>
</dbReference>
<dbReference type="InterPro" id="IPR036179">
    <property type="entry name" value="Ig-like_dom_sf"/>
</dbReference>
<evidence type="ECO:0000256" key="15">
    <source>
        <dbReference type="ARBA" id="ARBA00022889"/>
    </source>
</evidence>
<dbReference type="Gene3D" id="3.40.1090.10">
    <property type="entry name" value="Cytosolic phospholipase A2 catalytic domain"/>
    <property type="match status" value="1"/>
</dbReference>
<dbReference type="SUPFAM" id="SSF48726">
    <property type="entry name" value="Immunoglobulin"/>
    <property type="match status" value="6"/>
</dbReference>
<reference evidence="38 39" key="1">
    <citation type="submission" date="2019-08" db="EMBL/GenBank/DDBJ databases">
        <title>A chromosome-level genome assembly, high-density linkage maps, and genome scans reveal the genomic architecture of hybrid incompatibilities underlying speciation via character displacement in darters (Percidae: Etheostominae).</title>
        <authorList>
            <person name="Moran R.L."/>
            <person name="Catchen J.M."/>
            <person name="Fuller R.C."/>
        </authorList>
    </citation>
    <scope>NUCLEOTIDE SEQUENCE [LARGE SCALE GENOMIC DNA]</scope>
    <source>
        <strain evidence="38">EspeVRDwgs_2016</strain>
        <tissue evidence="38">Muscle</tissue>
    </source>
</reference>
<dbReference type="FunFam" id="2.60.40.10:FF:000028">
    <property type="entry name" value="Neuronal cell adhesion molecule"/>
    <property type="match status" value="1"/>
</dbReference>
<evidence type="ECO:0000256" key="12">
    <source>
        <dbReference type="ARBA" id="ARBA00022729"/>
    </source>
</evidence>
<evidence type="ECO:0000313" key="38">
    <source>
        <dbReference type="EMBL" id="KAA8590775.1"/>
    </source>
</evidence>
<dbReference type="Gene3D" id="3.10.50.10">
    <property type="match status" value="1"/>
</dbReference>
<dbReference type="PROSITE" id="PS01095">
    <property type="entry name" value="GH18_1"/>
    <property type="match status" value="2"/>
</dbReference>
<evidence type="ECO:0000256" key="19">
    <source>
        <dbReference type="ARBA" id="ARBA00023136"/>
    </source>
</evidence>
<evidence type="ECO:0000256" key="29">
    <source>
        <dbReference type="PROSITE-ProRule" id="PRU01161"/>
    </source>
</evidence>
<comment type="similarity">
    <text evidence="6">Belongs to the glycosyl hydrolase 18 family. Chitinase class II subfamily.</text>
</comment>
<dbReference type="Pfam" id="PF13882">
    <property type="entry name" value="Bravo_FIGEY"/>
    <property type="match status" value="1"/>
</dbReference>
<dbReference type="FunFam" id="3.20.20.80:FF:000081">
    <property type="entry name" value="Chitinase 1"/>
    <property type="match status" value="1"/>
</dbReference>
<evidence type="ECO:0000256" key="10">
    <source>
        <dbReference type="ARBA" id="ARBA00022669"/>
    </source>
</evidence>
<evidence type="ECO:0000259" key="33">
    <source>
        <dbReference type="PROSITE" id="PS50835"/>
    </source>
</evidence>
<dbReference type="InterPro" id="IPR007110">
    <property type="entry name" value="Ig-like_dom"/>
</dbReference>
<keyword evidence="9" id="KW-0964">Secreted</keyword>
<dbReference type="GO" id="GO:0000272">
    <property type="term" value="P:polysaccharide catabolic process"/>
    <property type="evidence" value="ECO:0007669"/>
    <property type="project" value="UniProtKB-KW"/>
</dbReference>
<dbReference type="Pfam" id="PF13927">
    <property type="entry name" value="Ig_3"/>
    <property type="match status" value="2"/>
</dbReference>
<feature type="domain" description="Ig-like" evidence="33">
    <location>
        <begin position="1263"/>
        <end position="1350"/>
    </location>
</feature>
<accession>A0A5J5DCT2</accession>
<evidence type="ECO:0000256" key="30">
    <source>
        <dbReference type="SAM" id="MobiDB-lite"/>
    </source>
</evidence>
<keyword evidence="21" id="KW-0325">Glycoprotein</keyword>
<feature type="domain" description="Ig-like" evidence="33">
    <location>
        <begin position="1169"/>
        <end position="1258"/>
    </location>
</feature>
<sequence length="2911" mass="329055">MNLQRFSLVKAWLLSGLTKCPSCVNSTTAKRVAPAICSGHQHRTFSSEAAGVKVLYDGLCPICVTEIRFLQFLQRNRPGKVYFIDIAQPDYEAEKYKAVSYEMAMEEMHVIDEKDEVYRGIPAFAVMYSAVGLGWLGRFMMWSPVRPFMDQSYAIFARNRLKSQRRSQSQRAARERDISKGKDTTQTLKSKDKQECSEKSPSRENNSGLQLFHASFLATKFGESYSYVANHINSGFSRGSNEKVQMQENLETMPSSRGANNRLKRRHMQNTYILKSEKVEMSQVKAGADQATVEPNNISSSWEEGYFHFARHINKYFGAKVTEEVDQDQNRREHLPVEKNPTSKKRFSANATSQTQGAMSQLKQDKPIIHETGGLFHRSRKTTQFGENFFQMAGYINQYFKGQKGLDEDIDRNLLTEMDPKAAASERLKTVSFMDCLRHPTSAISDFLGAYLKLGPLSQTGKLQLATTSPETMLNRKIVLSWRQAEEMTQGLIGTLSQASSPEALTACVDALNEHLIRYPSCKALMWQYFGFAFSRGVVPLQVLKLLEAETGKKVHQLFDYICGVSTGAILAFMLGLARFSLEECADMYCRFGSEVFRQNPLVGTVKMGWSHSYYSTETWETILREKLGNRLLIKTARDELSPKVSAVSAVVNWGTTPKAFVFRNYNHKPGSLSRYAGGSVCQMWQAVRASSAAPGYFQEFPLQSDIHQDGGIILNNPCALAVHESRLLWPNQPFQCVLSLGTGRYDNAKRGPATSTSLRAKISNLVNSATDTEGVHTLLDDLLPPDVYFRFNPMLSAVVSLDESRPWAMDQLQRDTQNYLERNRPKLARLCLVLGAERTAASKTKDWMSERAWEMKQRWVPDAAGKGEAHCEDEKKVGVCCHCNEEKRGIRSRAKSLKHLKNGRVGKEKSRLVPCTVKMGPLLEPALLLLLLLLWPSVWAFDIPLEIRQPPTIIKQSMKEHIVDPKDTMVIECEAKGNPHPIFSWRRNGKYFNVARDAQASMRRRSGTLDIYAWNNPEQYEAEYQCIASNEYGSAYSHKIRLRLYRAPVWPREVLEPVVVSAGLPLVLSCDPPPGPPKPEIYWMSSCSYARPFNWPIQTAFPTMQPVRQDRRISMGVNGDLYFSNVLFNDSAADYCCNARFPYKNVIQQKMPVVVKVLTTRTVSEAAPTWLSPTGSSSSILVLQGEELLLECIAAGMPTPRITWTKDGDDLVVTPRMKVKNFSKMIQIPKASFDDVGEYTCTATNNIGYIEHTITVRVKAAPFWLEKPTNLVLAPEENGRLVCRSDGAPRPTISWFINGEPIETATPQPNRQVAGDTLTLRSVTAENTAVYQCNASNQYGYLMANAFVNVLHCRYFGSPVPELRWSKYGQGNLEGNRFKIHSNGTLEIKHIRIDDQGIYLCVVSNIAGREESQVRVEVKEPTLIVTRPQSMKVIRGSDVRFECGVKADVTTPVTTTWMKDKKYVTLGWRLSLDESNLIITNVNRGDEGNYTCVIKSELDQKSASARLMVMDPPTKLELSDPYERSVRLSWVPGDSNHNPITEYIVQYDDDDWLPGKWRNLSSYPGDLNSVILHLTPFTYYEFRVIAVNAIGMSRPSRPSTRFQSSGARGNNMEISWEPLTYREWNGPHLKYLVWWRRRESREEWKNATTKWARYYIYDADTFTPYDIKVQAVNDFGLGPESPVIIGYSGEDRPLTAPLNLRVSDIESTQVTLHWDSVTRGSMMGSLKEYKAYYWRDSSQLRWLRVNRGMKSKSFPDNDPEPSGVLTGLIPYSNYKLYLVVANNRYEGPPSNNIHFSTPEGVPSAPTSFRIQQRHLDSIYVDWDLPAEPNGIITGYSLKYQTVNATRGEELRVEELTPNITSFSLRRYDRYTRYRFYVAARTRIGIGEWHMEESPHYTTETYAQDQVDISTQGWFIGIMCAVALIVLILLIVCFIKRSRGGKYPVREKKDISLEPVDDKDQDGTFDYRITRVSTLPYPRRDEERGLQRSQPSMEAMIKRSDSDDSLVDYGEGGEIPFNEDGSFIGQYTGTRRDVRELDFGGSLELHSPMNTIYSLAQPLSCSYHVHKNNSQVDRGLIHPLIFEQVGLSLWMCLQMVSSTKLVCYFTNWSQYRQGAGKYLPANVDPKLCTHLIYAFSIINHSNELAPYEWNDDVLYKSFNELKNRFTIMVSSLANRQRFIQSSISFLRLHGFDGLDLDWEYPGARGSPPQDKKRFTVLCQVSLFLDFINVMTYDFHGAWDPFTGHNSPLYRSSYDQGNNIYYNVNFAMKYWRDQGAPREKLNVGFSTYGRTFKTSTADSSVGASTSGPASAGPYTLEAGFWSYYEICTFLQGGSLHWIDEQMVPYAIKGNEWVGFDNRQSFEIKAQYVKDNKFGGAFVWALDLDDFTGQFCGQGEYPLISYLRSFLDSDFPLPPPVTTHPTVSTTKQTPAPTSPATTNAKPTTTAVDSGSGFCAVSSARLVCYFTNWAQYRPGNGRFMPLNIDPNLCTHLIYAFAGINDANELVTVEWNDDALYTSFNGLKQRNPNLKTLLAVGGWNFGTQKFTTMVSTQANRNTFIQSSIKLLRKYSFDGLDLDWEYPAGRGSPLEDKQRFTVLCKELLEAYQSEGTTTGQPRLLVSAAVAAGKGTIDAGYEIAEMAKYLDFINVMTYDYHGTWESVTGHNSPLYKAAHETGEQVYLNTDFSMRYWRDKGTPVEKLNMGFATYGRTFQLSSQSSLVGAPASGPAAAGAFTREAGFWSYYEICTFLQGASVQLIEDQKVPYAVKQNQWVGYDNKESFATKVRYLKDNRFGGAFVWTLDLDDFNGQFCNQGNYPLISYLRSLVAQDLPPLPTTGPKPDLVTQQTNQPHKLPPRPTITTSSNNQDNFCSTKTGGVYAKPDAPGSFYNCANGVTWIQNCPANLVFQDSCKCCNWP</sequence>
<feature type="short sequence motif" description="DGA/G" evidence="29">
    <location>
        <begin position="710"/>
        <end position="712"/>
    </location>
</feature>
<dbReference type="PROSITE" id="PS50835">
    <property type="entry name" value="IG_LIKE"/>
    <property type="match status" value="6"/>
</dbReference>
<evidence type="ECO:0000259" key="35">
    <source>
        <dbReference type="PROSITE" id="PS50940"/>
    </source>
</evidence>
<dbReference type="Pfam" id="PF00041">
    <property type="entry name" value="fn3"/>
    <property type="match status" value="4"/>
</dbReference>
<keyword evidence="39" id="KW-1185">Reference proteome</keyword>
<dbReference type="GO" id="GO:0005886">
    <property type="term" value="C:plasma membrane"/>
    <property type="evidence" value="ECO:0007669"/>
    <property type="project" value="UniProtKB-SubCell"/>
</dbReference>
<dbReference type="SUPFAM" id="SSF54556">
    <property type="entry name" value="Chitinase insertion domain"/>
    <property type="match status" value="2"/>
</dbReference>
<feature type="domain" description="Fibronectin type-III" evidence="34">
    <location>
        <begin position="1513"/>
        <end position="1608"/>
    </location>
</feature>
<dbReference type="InterPro" id="IPR013783">
    <property type="entry name" value="Ig-like_fold"/>
</dbReference>
<dbReference type="SUPFAM" id="SSF52151">
    <property type="entry name" value="FabD/lysophospholipase-like"/>
    <property type="match status" value="1"/>
</dbReference>
<dbReference type="GO" id="GO:0008061">
    <property type="term" value="F:chitin binding"/>
    <property type="evidence" value="ECO:0007669"/>
    <property type="project" value="UniProtKB-KW"/>
</dbReference>
<dbReference type="SUPFAM" id="SSF51445">
    <property type="entry name" value="(Trans)glycosidases"/>
    <property type="match status" value="2"/>
</dbReference>
<comment type="function">
    <text evidence="27">Neural cell adhesion molecule involved in the dynamics of cell adhesion and in the generation of transmembrane signals at tyrosine kinase receptors. During brain development, critical in multiple processes, including neuronal migration, axonal growth and fasciculation, and synaptogenesis. In the mature brain, plays a role in the dynamics of neuronal structure and function, including synaptic plasticity.</text>
</comment>
<keyword evidence="19 31" id="KW-0472">Membrane</keyword>
<dbReference type="GO" id="GO:0008843">
    <property type="term" value="F:endochitinase activity"/>
    <property type="evidence" value="ECO:0007669"/>
    <property type="project" value="UniProtKB-EC"/>
</dbReference>
<keyword evidence="24" id="KW-0326">Glycosidase</keyword>
<dbReference type="FunFam" id="3.10.50.10:FF:000001">
    <property type="entry name" value="Chitinase 3-like 1"/>
    <property type="match status" value="2"/>
</dbReference>
<keyword evidence="16 31" id="KW-1133">Transmembrane helix</keyword>
<dbReference type="FunFam" id="2.60.40.10:FF:000114">
    <property type="entry name" value="Neuronal cell adhesion molecule"/>
    <property type="match status" value="1"/>
</dbReference>
<feature type="domain" description="GH18" evidence="37">
    <location>
        <begin position="2457"/>
        <end position="2824"/>
    </location>
</feature>
<dbReference type="PROSITE" id="PS50853">
    <property type="entry name" value="FN3"/>
    <property type="match status" value="3"/>
</dbReference>
<dbReference type="InterPro" id="IPR003598">
    <property type="entry name" value="Ig_sub2"/>
</dbReference>
<dbReference type="FunFam" id="2.60.40.10:FF:000005">
    <property type="entry name" value="Neuronal cell adhesion molecule"/>
    <property type="match status" value="1"/>
</dbReference>
<evidence type="ECO:0000256" key="2">
    <source>
        <dbReference type="ARBA" id="ARBA00004251"/>
    </source>
</evidence>
<evidence type="ECO:0000256" key="23">
    <source>
        <dbReference type="ARBA" id="ARBA00023277"/>
    </source>
</evidence>
<evidence type="ECO:0000256" key="31">
    <source>
        <dbReference type="SAM" id="Phobius"/>
    </source>
</evidence>
<evidence type="ECO:0000256" key="3">
    <source>
        <dbReference type="ARBA" id="ARBA00004613"/>
    </source>
</evidence>
<dbReference type="InterPro" id="IPR001223">
    <property type="entry name" value="Glyco_hydro18_cat"/>
</dbReference>
<evidence type="ECO:0000256" key="13">
    <source>
        <dbReference type="ARBA" id="ARBA00022737"/>
    </source>
</evidence>
<feature type="compositionally biased region" description="Low complexity" evidence="30">
    <location>
        <begin position="2417"/>
        <end position="2440"/>
    </location>
</feature>
<organism evidence="38 39">
    <name type="scientific">Etheostoma spectabile</name>
    <name type="common">orangethroat darter</name>
    <dbReference type="NCBI Taxonomy" id="54343"/>
    <lineage>
        <taxon>Eukaryota</taxon>
        <taxon>Metazoa</taxon>
        <taxon>Chordata</taxon>
        <taxon>Craniata</taxon>
        <taxon>Vertebrata</taxon>
        <taxon>Euteleostomi</taxon>
        <taxon>Actinopterygii</taxon>
        <taxon>Neopterygii</taxon>
        <taxon>Teleostei</taxon>
        <taxon>Neoteleostei</taxon>
        <taxon>Acanthomorphata</taxon>
        <taxon>Eupercaria</taxon>
        <taxon>Perciformes</taxon>
        <taxon>Percoidei</taxon>
        <taxon>Percidae</taxon>
        <taxon>Etheostomatinae</taxon>
        <taxon>Etheostoma</taxon>
    </lineage>
</organism>
<keyword evidence="17" id="KW-0146">Chitin degradation</keyword>
<evidence type="ECO:0000256" key="16">
    <source>
        <dbReference type="ARBA" id="ARBA00022989"/>
    </source>
</evidence>
<comment type="catalytic activity">
    <reaction evidence="1">
        <text>Random endo-hydrolysis of N-acetyl-beta-D-glucosaminide (1-&gt;4)-beta-linkages in chitin and chitodextrins.</text>
        <dbReference type="EC" id="3.2.1.14"/>
    </reaction>
</comment>
<feature type="short sequence motif" description="GXSXG" evidence="29">
    <location>
        <begin position="564"/>
        <end position="568"/>
    </location>
</feature>
<feature type="domain" description="Ig-like" evidence="33">
    <location>
        <begin position="1422"/>
        <end position="1505"/>
    </location>
</feature>
<keyword evidence="15" id="KW-0130">Cell adhesion</keyword>
<dbReference type="GO" id="GO:0016042">
    <property type="term" value="P:lipid catabolic process"/>
    <property type="evidence" value="ECO:0007669"/>
    <property type="project" value="UniProtKB-UniRule"/>
</dbReference>
<feature type="region of interest" description="Disordered" evidence="30">
    <location>
        <begin position="2830"/>
        <end position="2860"/>
    </location>
</feature>
<dbReference type="InterPro" id="IPR026966">
    <property type="entry name" value="Neurofascin/L1/NrCAM_C"/>
</dbReference>
<dbReference type="SMART" id="SM00409">
    <property type="entry name" value="IG"/>
    <property type="match status" value="6"/>
</dbReference>
<evidence type="ECO:0000256" key="7">
    <source>
        <dbReference type="ARBA" id="ARBA00012729"/>
    </source>
</evidence>
<dbReference type="GO" id="GO:0004620">
    <property type="term" value="F:phospholipase activity"/>
    <property type="evidence" value="ECO:0007669"/>
    <property type="project" value="InterPro"/>
</dbReference>
<dbReference type="Proteomes" id="UP000327493">
    <property type="component" value="Chromosome 7"/>
</dbReference>
<comment type="similarity">
    <text evidence="5">Belongs to the immunoglobulin superfamily. L1/neurofascin/NgCAM family.</text>
</comment>
<dbReference type="EC" id="3.2.1.14" evidence="7"/>
<dbReference type="InterPro" id="IPR036116">
    <property type="entry name" value="FN3_sf"/>
</dbReference>
<feature type="domain" description="Fibronectin type-III" evidence="34">
    <location>
        <begin position="1697"/>
        <end position="1801"/>
    </location>
</feature>
<evidence type="ECO:0000256" key="22">
    <source>
        <dbReference type="ARBA" id="ARBA00023273"/>
    </source>
</evidence>
<evidence type="ECO:0000256" key="18">
    <source>
        <dbReference type="ARBA" id="ARBA00023098"/>
    </source>
</evidence>
<dbReference type="GO" id="GO:0005576">
    <property type="term" value="C:extracellular region"/>
    <property type="evidence" value="ECO:0007669"/>
    <property type="project" value="UniProtKB-SubCell"/>
</dbReference>
<dbReference type="FunFam" id="2.60.40.10:FF:000057">
    <property type="entry name" value="neural cell adhesion molecule L1"/>
    <property type="match status" value="1"/>
</dbReference>
<dbReference type="Pfam" id="PF07679">
    <property type="entry name" value="I-set"/>
    <property type="match status" value="3"/>
</dbReference>
<gene>
    <name evidence="38" type="ORF">FQN60_001718</name>
</gene>
<evidence type="ECO:0000256" key="24">
    <source>
        <dbReference type="ARBA" id="ARBA00023295"/>
    </source>
</evidence>
<feature type="compositionally biased region" description="Polar residues" evidence="30">
    <location>
        <begin position="349"/>
        <end position="362"/>
    </location>
</feature>
<comment type="caution">
    <text evidence="38">The sequence shown here is derived from an EMBL/GenBank/DDBJ whole genome shotgun (WGS) entry which is preliminary data.</text>
</comment>
<dbReference type="PANTHER" id="PTHR11177">
    <property type="entry name" value="CHITINASE"/>
    <property type="match status" value="1"/>
</dbReference>
<dbReference type="CDD" id="cd00063">
    <property type="entry name" value="FN3"/>
    <property type="match status" value="4"/>
</dbReference>
<name>A0A5J5DCT2_9PERO</name>
<feature type="chain" id="PRO_5023897878" description="Neural cell adhesion molecule L1" evidence="32">
    <location>
        <begin position="23"/>
        <end position="2911"/>
    </location>
</feature>
<keyword evidence="12 32" id="KW-0732">Signal</keyword>
<keyword evidence="11 31" id="KW-0812">Transmembrane</keyword>
<keyword evidence="14 29" id="KW-0378">Hydrolase</keyword>
<feature type="domain" description="PNPLA" evidence="36">
    <location>
        <begin position="528"/>
        <end position="723"/>
    </location>
</feature>
<dbReference type="InterPro" id="IPR007263">
    <property type="entry name" value="DCC1-like"/>
</dbReference>
<dbReference type="GO" id="GO:0030426">
    <property type="term" value="C:growth cone"/>
    <property type="evidence" value="ECO:0007669"/>
    <property type="project" value="UniProtKB-SubCell"/>
</dbReference>
<evidence type="ECO:0000256" key="21">
    <source>
        <dbReference type="ARBA" id="ARBA00023180"/>
    </source>
</evidence>
<evidence type="ECO:0000256" key="9">
    <source>
        <dbReference type="ARBA" id="ARBA00022525"/>
    </source>
</evidence>
<keyword evidence="10" id="KW-0147">Chitin-binding</keyword>
<evidence type="ECO:0000256" key="5">
    <source>
        <dbReference type="ARBA" id="ARBA00008588"/>
    </source>
</evidence>
<evidence type="ECO:0000256" key="17">
    <source>
        <dbReference type="ARBA" id="ARBA00023024"/>
    </source>
</evidence>
<dbReference type="InterPro" id="IPR017853">
    <property type="entry name" value="GH"/>
</dbReference>
<dbReference type="PANTHER" id="PTHR11177:SF379">
    <property type="entry name" value="CHITINASE"/>
    <property type="match status" value="1"/>
</dbReference>
<feature type="region of interest" description="Disordered" evidence="30">
    <location>
        <begin position="2415"/>
        <end position="2440"/>
    </location>
</feature>
<dbReference type="SMART" id="SM00408">
    <property type="entry name" value="IGc2"/>
    <property type="match status" value="5"/>
</dbReference>
<evidence type="ECO:0000256" key="4">
    <source>
        <dbReference type="ARBA" id="ARBA00004624"/>
    </source>
</evidence>
<comment type="subcellular location">
    <subcellularLocation>
        <location evidence="2">Cell membrane</location>
        <topology evidence="2">Single-pass type I membrane protein</topology>
    </subcellularLocation>
    <subcellularLocation>
        <location evidence="4">Cell projection</location>
        <location evidence="4">Growth cone</location>
    </subcellularLocation>
    <subcellularLocation>
        <location evidence="3">Secreted</location>
    </subcellularLocation>
</comment>
<dbReference type="InterPro" id="IPR002557">
    <property type="entry name" value="Chitin-bd_dom"/>
</dbReference>
<dbReference type="FunFam" id="3.20.20.80:FF:000439">
    <property type="entry name" value="Chitinase, acidic.3"/>
    <property type="match status" value="1"/>
</dbReference>
<dbReference type="PROSITE" id="PS51635">
    <property type="entry name" value="PNPLA"/>
    <property type="match status" value="1"/>
</dbReference>
<dbReference type="GO" id="GO:0006032">
    <property type="term" value="P:chitin catabolic process"/>
    <property type="evidence" value="ECO:0007669"/>
    <property type="project" value="UniProtKB-KW"/>
</dbReference>
<evidence type="ECO:0000256" key="27">
    <source>
        <dbReference type="ARBA" id="ARBA00060042"/>
    </source>
</evidence>
<dbReference type="InterPro" id="IPR050314">
    <property type="entry name" value="Glycosyl_Hydrlase_18"/>
</dbReference>
<evidence type="ECO:0000256" key="6">
    <source>
        <dbReference type="ARBA" id="ARBA00009121"/>
    </source>
</evidence>
<dbReference type="FunFam" id="2.60.40.10:FF:000078">
    <property type="entry name" value="Neuronal cell adhesion molecule"/>
    <property type="match status" value="1"/>
</dbReference>
<dbReference type="CDD" id="cd02872">
    <property type="entry name" value="GH18_chitolectin_chitotriosidase"/>
    <property type="match status" value="2"/>
</dbReference>
<dbReference type="EMBL" id="VOFY01000007">
    <property type="protein sequence ID" value="KAA8590775.1"/>
    <property type="molecule type" value="Genomic_DNA"/>
</dbReference>
<dbReference type="GO" id="GO:0007155">
    <property type="term" value="P:cell adhesion"/>
    <property type="evidence" value="ECO:0007669"/>
    <property type="project" value="UniProtKB-KW"/>
</dbReference>
<dbReference type="InterPro" id="IPR036508">
    <property type="entry name" value="Chitin-bd_dom_sf"/>
</dbReference>
<feature type="compositionally biased region" description="Basic and acidic residues" evidence="30">
    <location>
        <begin position="172"/>
        <end position="202"/>
    </location>
</feature>
<keyword evidence="29" id="KW-0442">Lipid degradation</keyword>
<evidence type="ECO:0000259" key="34">
    <source>
        <dbReference type="PROSITE" id="PS50853"/>
    </source>
</evidence>
<feature type="domain" description="GH18" evidence="37">
    <location>
        <begin position="2099"/>
        <end position="2408"/>
    </location>
</feature>
<dbReference type="InterPro" id="IPR002641">
    <property type="entry name" value="PNPLA_dom"/>
</dbReference>
<feature type="domain" description="Fibronectin type-III" evidence="34">
    <location>
        <begin position="1805"/>
        <end position="1901"/>
    </location>
</feature>
<evidence type="ECO:0000256" key="1">
    <source>
        <dbReference type="ARBA" id="ARBA00000822"/>
    </source>
</evidence>
<evidence type="ECO:0000256" key="11">
    <source>
        <dbReference type="ARBA" id="ARBA00022692"/>
    </source>
</evidence>
<dbReference type="PROSITE" id="PS51910">
    <property type="entry name" value="GH18_2"/>
    <property type="match status" value="2"/>
</dbReference>
<keyword evidence="25" id="KW-0393">Immunoglobulin domain</keyword>
<dbReference type="Gene3D" id="3.20.20.80">
    <property type="entry name" value="Glycosidases"/>
    <property type="match status" value="4"/>
</dbReference>
<feature type="domain" description="Chitin-binding type-2" evidence="35">
    <location>
        <begin position="2862"/>
        <end position="2911"/>
    </location>
</feature>
<dbReference type="Pfam" id="PF00704">
    <property type="entry name" value="Glyco_hydro_18"/>
    <property type="match status" value="3"/>
</dbReference>
<proteinExistence type="inferred from homology"/>
<dbReference type="InterPro" id="IPR029070">
    <property type="entry name" value="Chitinase_insertion_sf"/>
</dbReference>
<dbReference type="SUPFAM" id="SSF49265">
    <property type="entry name" value="Fibronectin type III"/>
    <property type="match status" value="2"/>
</dbReference>
<dbReference type="FunFam" id="2.60.40.10:FF:000347">
    <property type="entry name" value="Neuronal cell adhesion molecule"/>
    <property type="match status" value="1"/>
</dbReference>
<evidence type="ECO:0000256" key="8">
    <source>
        <dbReference type="ARBA" id="ARBA00022475"/>
    </source>
</evidence>
<dbReference type="Pfam" id="PF01607">
    <property type="entry name" value="CBM_14"/>
    <property type="match status" value="1"/>
</dbReference>